<evidence type="ECO:0000259" key="3">
    <source>
        <dbReference type="Pfam" id="PF00005"/>
    </source>
</evidence>
<dbReference type="EC" id="3.6.3.-" evidence="4"/>
<evidence type="ECO:0000256" key="2">
    <source>
        <dbReference type="ARBA" id="ARBA00022448"/>
    </source>
</evidence>
<dbReference type="PANTHER" id="PTHR43335">
    <property type="entry name" value="ABC TRANSPORTER, ATP-BINDING PROTEIN"/>
    <property type="match status" value="1"/>
</dbReference>
<organism evidence="4 5">
    <name type="scientific">Streptococcus dysgalactiae subsp. dysgalactiae</name>
    <dbReference type="NCBI Taxonomy" id="99822"/>
    <lineage>
        <taxon>Bacteria</taxon>
        <taxon>Bacillati</taxon>
        <taxon>Bacillota</taxon>
        <taxon>Bacilli</taxon>
        <taxon>Lactobacillales</taxon>
        <taxon>Streptococcaceae</taxon>
        <taxon>Streptococcus</taxon>
    </lineage>
</organism>
<evidence type="ECO:0000313" key="5">
    <source>
        <dbReference type="Proteomes" id="UP000254797"/>
    </source>
</evidence>
<dbReference type="SUPFAM" id="SSF52540">
    <property type="entry name" value="P-loop containing nucleoside triphosphate hydrolases"/>
    <property type="match status" value="1"/>
</dbReference>
<dbReference type="InterPro" id="IPR003439">
    <property type="entry name" value="ABC_transporter-like_ATP-bd"/>
</dbReference>
<keyword evidence="4" id="KW-0067">ATP-binding</keyword>
<keyword evidence="4" id="KW-0547">Nucleotide-binding</keyword>
<evidence type="ECO:0000313" key="4">
    <source>
        <dbReference type="EMBL" id="SUN50469.1"/>
    </source>
</evidence>
<keyword evidence="2" id="KW-0813">Transport</keyword>
<dbReference type="InterPro" id="IPR027417">
    <property type="entry name" value="P-loop_NTPase"/>
</dbReference>
<accession>A0A380JY54</accession>
<dbReference type="RefSeq" id="WP_115246311.1">
    <property type="nucleotide sequence ID" value="NZ_UHFG01000004.1"/>
</dbReference>
<dbReference type="GO" id="GO:0005524">
    <property type="term" value="F:ATP binding"/>
    <property type="evidence" value="ECO:0007669"/>
    <property type="project" value="UniProtKB-KW"/>
</dbReference>
<dbReference type="Gene3D" id="3.40.50.300">
    <property type="entry name" value="P-loop containing nucleotide triphosphate hydrolases"/>
    <property type="match status" value="1"/>
</dbReference>
<dbReference type="Pfam" id="PF00005">
    <property type="entry name" value="ABC_tran"/>
    <property type="match status" value="1"/>
</dbReference>
<name>A0A380JY54_STRDY</name>
<dbReference type="GO" id="GO:0016887">
    <property type="term" value="F:ATP hydrolysis activity"/>
    <property type="evidence" value="ECO:0007669"/>
    <property type="project" value="InterPro"/>
</dbReference>
<dbReference type="EMBL" id="UHFG01000004">
    <property type="protein sequence ID" value="SUN50469.1"/>
    <property type="molecule type" value="Genomic_DNA"/>
</dbReference>
<dbReference type="AlphaFoldDB" id="A0A380JY54"/>
<comment type="similarity">
    <text evidence="1">Belongs to the ABC transporter superfamily.</text>
</comment>
<dbReference type="Proteomes" id="UP000254797">
    <property type="component" value="Unassembled WGS sequence"/>
</dbReference>
<keyword evidence="4" id="KW-0378">Hydrolase</keyword>
<proteinExistence type="inferred from homology"/>
<evidence type="ECO:0000256" key="1">
    <source>
        <dbReference type="ARBA" id="ARBA00005417"/>
    </source>
</evidence>
<reference evidence="4 5" key="1">
    <citation type="submission" date="2018-06" db="EMBL/GenBank/DDBJ databases">
        <authorList>
            <consortium name="Pathogen Informatics"/>
            <person name="Doyle S."/>
        </authorList>
    </citation>
    <scope>NUCLEOTIDE SEQUENCE [LARGE SCALE GENOMIC DNA]</scope>
    <source>
        <strain evidence="4 5">NCTC4670</strain>
    </source>
</reference>
<sequence length="149" mass="17096">MSGLDNLLYFGKLKKLKNNKLKCIELLKEVDLYHARNQKFGDYSLGMKQRLGIALALMNNPKFLILDEPFNGIDPEGVVDLRNSILRLNQAEGLTIIISSHILSDLYKICNRFLFLNKQTIIADIFKDELKNNISSTESIEDFYLSIIK</sequence>
<feature type="domain" description="ABC transporter" evidence="3">
    <location>
        <begin position="22"/>
        <end position="71"/>
    </location>
</feature>
<protein>
    <submittedName>
        <fullName evidence="4">ABC transporter ATP-binding protein</fullName>
        <ecNumber evidence="4">3.6.3.-</ecNumber>
    </submittedName>
</protein>
<dbReference type="PANTHER" id="PTHR43335:SF4">
    <property type="entry name" value="ABC TRANSPORTER, ATP-BINDING PROTEIN"/>
    <property type="match status" value="1"/>
</dbReference>
<gene>
    <name evidence="4" type="primary">lptB</name>
    <name evidence="4" type="ORF">NCTC4670_01419</name>
</gene>